<keyword evidence="9" id="KW-1185">Reference proteome</keyword>
<feature type="transmembrane region" description="Helical" evidence="6">
    <location>
        <begin position="306"/>
        <end position="324"/>
    </location>
</feature>
<feature type="region of interest" description="Disordered" evidence="5">
    <location>
        <begin position="747"/>
        <end position="791"/>
    </location>
</feature>
<evidence type="ECO:0000256" key="6">
    <source>
        <dbReference type="SAM" id="Phobius"/>
    </source>
</evidence>
<evidence type="ECO:0000259" key="7">
    <source>
        <dbReference type="PROSITE" id="PS50850"/>
    </source>
</evidence>
<evidence type="ECO:0000313" key="9">
    <source>
        <dbReference type="Proteomes" id="UP001165080"/>
    </source>
</evidence>
<feature type="transmembrane region" description="Helical" evidence="6">
    <location>
        <begin position="188"/>
        <end position="211"/>
    </location>
</feature>
<dbReference type="InterPro" id="IPR036259">
    <property type="entry name" value="MFS_trans_sf"/>
</dbReference>
<dbReference type="InterPro" id="IPR005828">
    <property type="entry name" value="MFS_sugar_transport-like"/>
</dbReference>
<dbReference type="InterPro" id="IPR020846">
    <property type="entry name" value="MFS_dom"/>
</dbReference>
<feature type="transmembrane region" description="Helical" evidence="6">
    <location>
        <begin position="631"/>
        <end position="651"/>
    </location>
</feature>
<gene>
    <name evidence="8" type="primary">PLEST010224</name>
    <name evidence="8" type="ORF">PLESTB_000005500</name>
</gene>
<evidence type="ECO:0000256" key="4">
    <source>
        <dbReference type="ARBA" id="ARBA00023136"/>
    </source>
</evidence>
<dbReference type="PANTHER" id="PTHR24064">
    <property type="entry name" value="SOLUTE CARRIER FAMILY 22 MEMBER"/>
    <property type="match status" value="1"/>
</dbReference>
<evidence type="ECO:0000256" key="5">
    <source>
        <dbReference type="SAM" id="MobiDB-lite"/>
    </source>
</evidence>
<dbReference type="PROSITE" id="PS50850">
    <property type="entry name" value="MFS"/>
    <property type="match status" value="1"/>
</dbReference>
<feature type="domain" description="Major facilitator superfamily (MFS) profile" evidence="7">
    <location>
        <begin position="149"/>
        <end position="718"/>
    </location>
</feature>
<feature type="transmembrane region" description="Helical" evidence="6">
    <location>
        <begin position="577"/>
        <end position="597"/>
    </location>
</feature>
<keyword evidence="3 6" id="KW-1133">Transmembrane helix</keyword>
<feature type="compositionally biased region" description="Polar residues" evidence="5">
    <location>
        <begin position="121"/>
        <end position="135"/>
    </location>
</feature>
<keyword evidence="2 6" id="KW-0812">Transmembrane</keyword>
<dbReference type="Gene3D" id="1.20.1250.20">
    <property type="entry name" value="MFS general substrate transporter like domains"/>
    <property type="match status" value="2"/>
</dbReference>
<comment type="caution">
    <text evidence="8">The sequence shown here is derived from an EMBL/GenBank/DDBJ whole genome shotgun (WGS) entry which is preliminary data.</text>
</comment>
<proteinExistence type="predicted"/>
<feature type="transmembrane region" description="Helical" evidence="6">
    <location>
        <begin position="663"/>
        <end position="684"/>
    </location>
</feature>
<dbReference type="EMBL" id="BRXU01000001">
    <property type="protein sequence ID" value="GLC47597.1"/>
    <property type="molecule type" value="Genomic_DNA"/>
</dbReference>
<comment type="subcellular location">
    <subcellularLocation>
        <location evidence="1">Membrane</location>
        <topology evidence="1">Multi-pass membrane protein</topology>
    </subcellularLocation>
</comment>
<dbReference type="Pfam" id="PF07690">
    <property type="entry name" value="MFS_1"/>
    <property type="match status" value="1"/>
</dbReference>
<keyword evidence="4 6" id="KW-0472">Membrane</keyword>
<accession>A0A9W6B7V8</accession>
<evidence type="ECO:0000256" key="1">
    <source>
        <dbReference type="ARBA" id="ARBA00004141"/>
    </source>
</evidence>
<dbReference type="Pfam" id="PF00083">
    <property type="entry name" value="Sugar_tr"/>
    <property type="match status" value="1"/>
</dbReference>
<protein>
    <recommendedName>
        <fullName evidence="7">Major facilitator superfamily (MFS) profile domain-containing protein</fullName>
    </recommendedName>
</protein>
<feature type="transmembrane region" description="Helical" evidence="6">
    <location>
        <begin position="249"/>
        <end position="266"/>
    </location>
</feature>
<dbReference type="Proteomes" id="UP001165080">
    <property type="component" value="Unassembled WGS sequence"/>
</dbReference>
<feature type="transmembrane region" description="Helical" evidence="6">
    <location>
        <begin position="604"/>
        <end position="625"/>
    </location>
</feature>
<feature type="transmembrane region" description="Helical" evidence="6">
    <location>
        <begin position="696"/>
        <end position="714"/>
    </location>
</feature>
<reference evidence="8 9" key="1">
    <citation type="journal article" date="2023" name="Commun. Biol.">
        <title>Reorganization of the ancestral sex-determining regions during the evolution of trioecy in Pleodorina starrii.</title>
        <authorList>
            <person name="Takahashi K."/>
            <person name="Suzuki S."/>
            <person name="Kawai-Toyooka H."/>
            <person name="Yamamoto K."/>
            <person name="Hamaji T."/>
            <person name="Ootsuki R."/>
            <person name="Yamaguchi H."/>
            <person name="Kawachi M."/>
            <person name="Higashiyama T."/>
            <person name="Nozaki H."/>
        </authorList>
    </citation>
    <scope>NUCLEOTIDE SEQUENCE [LARGE SCALE GENOMIC DNA]</scope>
    <source>
        <strain evidence="8 9">NIES-4479</strain>
    </source>
</reference>
<feature type="transmembrane region" description="Helical" evidence="6">
    <location>
        <begin position="278"/>
        <end position="300"/>
    </location>
</feature>
<feature type="compositionally biased region" description="Basic and acidic residues" evidence="5">
    <location>
        <begin position="414"/>
        <end position="425"/>
    </location>
</feature>
<organism evidence="8 9">
    <name type="scientific">Pleodorina starrii</name>
    <dbReference type="NCBI Taxonomy" id="330485"/>
    <lineage>
        <taxon>Eukaryota</taxon>
        <taxon>Viridiplantae</taxon>
        <taxon>Chlorophyta</taxon>
        <taxon>core chlorophytes</taxon>
        <taxon>Chlorophyceae</taxon>
        <taxon>CS clade</taxon>
        <taxon>Chlamydomonadales</taxon>
        <taxon>Volvocaceae</taxon>
        <taxon>Pleodorina</taxon>
    </lineage>
</organism>
<evidence type="ECO:0000256" key="3">
    <source>
        <dbReference type="ARBA" id="ARBA00022989"/>
    </source>
</evidence>
<dbReference type="GO" id="GO:0016020">
    <property type="term" value="C:membrane"/>
    <property type="evidence" value="ECO:0007669"/>
    <property type="project" value="UniProtKB-SubCell"/>
</dbReference>
<feature type="region of interest" description="Disordered" evidence="5">
    <location>
        <begin position="378"/>
        <end position="454"/>
    </location>
</feature>
<dbReference type="InterPro" id="IPR011701">
    <property type="entry name" value="MFS"/>
</dbReference>
<dbReference type="SUPFAM" id="SSF103473">
    <property type="entry name" value="MFS general substrate transporter"/>
    <property type="match status" value="1"/>
</dbReference>
<evidence type="ECO:0000313" key="8">
    <source>
        <dbReference type="EMBL" id="GLC47597.1"/>
    </source>
</evidence>
<sequence>MAGPSTSFDDVLERHVGSFGRGQLKILLIASLSHIAMAAVLMLMVFTAQDPIAAGVWECLPAGDTARSHNPLGAAEVDLLPTTAATCAAIHASITGSSASASTAATSVESTAVTAGHYSSGDGTASGSNNNNNKSDLALPAPPPALPPLATPAQQRAAFCALPANATRWTSAATSMLSYYDLTCGREWLVNLLNSVYFVGLAAGGTGFGALSDRFGRRASMYGCAALGAVATLGEALAPTFWLHALSRVIGAAALQGMGIADVVLVTEMVGPDHRGRVGILTQSFFIAGECLLSLLAALVPDWRTLTLLCGALLAAFLATAPLVPESPRWLAAAGRRRQAAGVLARIARMNHRRRGQEEGEGEVPLEPLLLSALEEAEGKGGKGAGGDAKAEGQGEAAGKEVRGGAVKGPGAADKGKGKGTERDVIQSWSRVGAAPGSGAEGEEEEEEGEGRVGTWDVGAVVVVSGKQGAGATGCATGCGRGSDSDSGSGNVTAAGWPSGGTAAPKASEGGEGDGGCNAAQQQQQQLQQPPPSLREAVRHPLVRRYAGIVSLAMCTLVLSYYGVGFALSYIPGSLYVSFFLISVAEAPSSVVVGLLIDRLGRCALVLGGMAVSGLACVACGLAEGAPAAQVVLAMLGKFGCSGAWSVLVVYCAEVFPTSVRSLLSGAIFQGARVGGVVAPFVFLLGDATGVQQLPFWLMGAVTLGAASLCVFLPETRGSAQPESLAQLEVNSGRTVAAALRAMRRRGRGRGGLHDGPGGGCGGYSSTAAEKVDAEDEEGHPRGGSGVGDDEAWRGNASAVLLEVAGGVGGQERQELEVVAVGGVEVEAEAGAGDDWAPLLGGGVWRLGDSGVTGAGLRRRSEVGACVNY</sequence>
<dbReference type="AlphaFoldDB" id="A0A9W6B7V8"/>
<name>A0A9W6B7V8_9CHLO</name>
<evidence type="ECO:0000256" key="2">
    <source>
        <dbReference type="ARBA" id="ARBA00022692"/>
    </source>
</evidence>
<feature type="region of interest" description="Disordered" evidence="5">
    <location>
        <begin position="119"/>
        <end position="147"/>
    </location>
</feature>
<feature type="region of interest" description="Disordered" evidence="5">
    <location>
        <begin position="477"/>
        <end position="532"/>
    </location>
</feature>
<feature type="transmembrane region" description="Helical" evidence="6">
    <location>
        <begin position="26"/>
        <end position="46"/>
    </location>
</feature>
<feature type="transmembrane region" description="Helical" evidence="6">
    <location>
        <begin position="549"/>
        <end position="571"/>
    </location>
</feature>
<feature type="compositionally biased region" description="Basic and acidic residues" evidence="5">
    <location>
        <begin position="389"/>
        <end position="403"/>
    </location>
</feature>
<feature type="compositionally biased region" description="Gly residues" evidence="5">
    <location>
        <begin position="754"/>
        <end position="763"/>
    </location>
</feature>
<dbReference type="GO" id="GO:0022857">
    <property type="term" value="F:transmembrane transporter activity"/>
    <property type="evidence" value="ECO:0007669"/>
    <property type="project" value="InterPro"/>
</dbReference>